<evidence type="ECO:0000256" key="2">
    <source>
        <dbReference type="ARBA" id="ARBA00002788"/>
    </source>
</evidence>
<dbReference type="GO" id="GO:0009401">
    <property type="term" value="P:phosphoenolpyruvate-dependent sugar phosphotransferase system"/>
    <property type="evidence" value="ECO:0007669"/>
    <property type="project" value="InterPro"/>
</dbReference>
<comment type="function">
    <text evidence="2">Component of the dihydroxyacetone kinase complex, which is responsible for the phosphoenolpyruvate (PEP)-dependent phosphorylation of dihydroxyacetone. DhaM serves as the phosphoryl donor. Is phosphorylated by phosphoenolpyruvate in an EI- and HPr-dependent reaction, and a phosphorelay system on histidine residues finally leads to phosphoryl transfer to DhaL and dihydroxyacetone.</text>
</comment>
<evidence type="ECO:0000256" key="4">
    <source>
        <dbReference type="ARBA" id="ARBA00022679"/>
    </source>
</evidence>
<evidence type="ECO:0000313" key="7">
    <source>
        <dbReference type="EMBL" id="SDM64362.1"/>
    </source>
</evidence>
<dbReference type="InterPro" id="IPR036662">
    <property type="entry name" value="PTS_EIIA_man-typ_sf"/>
</dbReference>
<dbReference type="STRING" id="349095.SAMN05660299_01286"/>
<organism evidence="7 8">
    <name type="scientific">Megasphaera paucivorans</name>
    <dbReference type="NCBI Taxonomy" id="349095"/>
    <lineage>
        <taxon>Bacteria</taxon>
        <taxon>Bacillati</taxon>
        <taxon>Bacillota</taxon>
        <taxon>Negativicutes</taxon>
        <taxon>Veillonellales</taxon>
        <taxon>Veillonellaceae</taxon>
        <taxon>Megasphaera</taxon>
    </lineage>
</organism>
<gene>
    <name evidence="7" type="ORF">SAMN05660299_01286</name>
</gene>
<reference evidence="7 8" key="1">
    <citation type="submission" date="2016-10" db="EMBL/GenBank/DDBJ databases">
        <authorList>
            <person name="de Groot N.N."/>
        </authorList>
    </citation>
    <scope>NUCLEOTIDE SEQUENCE [LARGE SCALE GENOMIC DNA]</scope>
    <source>
        <strain evidence="7 8">DSM 16981</strain>
    </source>
</reference>
<dbReference type="Gene3D" id="3.40.50.510">
    <property type="entry name" value="Phosphotransferase system, mannose-type IIA component"/>
    <property type="match status" value="1"/>
</dbReference>
<dbReference type="OrthoDB" id="7065393at2"/>
<dbReference type="Pfam" id="PF03610">
    <property type="entry name" value="EIIA-man"/>
    <property type="match status" value="1"/>
</dbReference>
<dbReference type="Proteomes" id="UP000199309">
    <property type="component" value="Unassembled WGS sequence"/>
</dbReference>
<dbReference type="GO" id="GO:0016020">
    <property type="term" value="C:membrane"/>
    <property type="evidence" value="ECO:0007669"/>
    <property type="project" value="InterPro"/>
</dbReference>
<evidence type="ECO:0000256" key="1">
    <source>
        <dbReference type="ARBA" id="ARBA00001113"/>
    </source>
</evidence>
<evidence type="ECO:0000259" key="6">
    <source>
        <dbReference type="PROSITE" id="PS51096"/>
    </source>
</evidence>
<protein>
    <recommendedName>
        <fullName evidence="3">phosphoenolpyruvate--glycerone phosphotransferase</fullName>
        <ecNumber evidence="3">2.7.1.121</ecNumber>
    </recommendedName>
</protein>
<evidence type="ECO:0000256" key="5">
    <source>
        <dbReference type="ARBA" id="ARBA00046577"/>
    </source>
</evidence>
<keyword evidence="7" id="KW-0418">Kinase</keyword>
<evidence type="ECO:0000313" key="8">
    <source>
        <dbReference type="Proteomes" id="UP000199309"/>
    </source>
</evidence>
<dbReference type="PANTHER" id="PTHR38594">
    <property type="entry name" value="PEP-DEPENDENT DIHYDROXYACETONE KINASE, PHOSPHORYL DONOR SUBUNIT DHAM"/>
    <property type="match status" value="1"/>
</dbReference>
<evidence type="ECO:0000256" key="3">
    <source>
        <dbReference type="ARBA" id="ARBA00012095"/>
    </source>
</evidence>
<proteinExistence type="predicted"/>
<dbReference type="RefSeq" id="WP_091649533.1">
    <property type="nucleotide sequence ID" value="NZ_FNHQ01000010.1"/>
</dbReference>
<dbReference type="SUPFAM" id="SSF53062">
    <property type="entry name" value="PTS system fructose IIA component-like"/>
    <property type="match status" value="1"/>
</dbReference>
<dbReference type="InterPro" id="IPR004701">
    <property type="entry name" value="PTS_EIIA_man-typ"/>
</dbReference>
<keyword evidence="8" id="KW-1185">Reference proteome</keyword>
<dbReference type="EMBL" id="FNHQ01000010">
    <property type="protein sequence ID" value="SDM64362.1"/>
    <property type="molecule type" value="Genomic_DNA"/>
</dbReference>
<dbReference type="EC" id="2.7.1.121" evidence="3"/>
<keyword evidence="4" id="KW-0808">Transferase</keyword>
<dbReference type="InterPro" id="IPR039643">
    <property type="entry name" value="DhaM"/>
</dbReference>
<dbReference type="NCBIfam" id="TIGR02364">
    <property type="entry name" value="dha_pts"/>
    <property type="match status" value="1"/>
</dbReference>
<feature type="domain" description="PTS EIIA type-4" evidence="6">
    <location>
        <begin position="1"/>
        <end position="131"/>
    </location>
</feature>
<dbReference type="PANTHER" id="PTHR38594:SF1">
    <property type="entry name" value="PEP-DEPENDENT DIHYDROXYACETONE KINASE, PHOSPHORYL DONOR SUBUNIT DHAM"/>
    <property type="match status" value="1"/>
</dbReference>
<name>A0A1G9UWP8_9FIRM</name>
<dbReference type="InterPro" id="IPR012844">
    <property type="entry name" value="DhaM_N"/>
</dbReference>
<dbReference type="PROSITE" id="PS51096">
    <property type="entry name" value="PTS_EIIA_TYPE_4"/>
    <property type="match status" value="1"/>
</dbReference>
<dbReference type="GO" id="GO:0019563">
    <property type="term" value="P:glycerol catabolic process"/>
    <property type="evidence" value="ECO:0007669"/>
    <property type="project" value="InterPro"/>
</dbReference>
<accession>A0A1G9UWP8</accession>
<dbReference type="GO" id="GO:0047324">
    <property type="term" value="F:phosphoenolpyruvate-glycerone phosphotransferase activity"/>
    <property type="evidence" value="ECO:0007669"/>
    <property type="project" value="UniProtKB-EC"/>
</dbReference>
<comment type="catalytic activity">
    <reaction evidence="1">
        <text>dihydroxyacetone + phosphoenolpyruvate = dihydroxyacetone phosphate + pyruvate</text>
        <dbReference type="Rhea" id="RHEA:18381"/>
        <dbReference type="ChEBI" id="CHEBI:15361"/>
        <dbReference type="ChEBI" id="CHEBI:16016"/>
        <dbReference type="ChEBI" id="CHEBI:57642"/>
        <dbReference type="ChEBI" id="CHEBI:58702"/>
        <dbReference type="EC" id="2.7.1.121"/>
    </reaction>
</comment>
<sequence length="131" mass="13227">MVGIVIVSHSSKIAEGVKDLAGQMAGEDQPIIAVGGTETGEIGTDPIRIQAAIEEANQGEGVVVLADLGSAVLSVGLAKEMMDPDLAKTVYLANAPLVEGTVGAAVEAAAGSSVEDVLQTAQEARAMEKIE</sequence>
<dbReference type="AlphaFoldDB" id="A0A1G9UWP8"/>
<comment type="subunit">
    <text evidence="5">Homodimer. The dihydroxyacetone kinase complex is composed of a homodimer of DhaM, a homodimer of DhaK and the subunit DhaL.</text>
</comment>